<name>A0A0D9Y9H0_9ORYZ</name>
<feature type="compositionally biased region" description="Basic residues" evidence="2">
    <location>
        <begin position="117"/>
        <end position="129"/>
    </location>
</feature>
<dbReference type="PANTHER" id="PTHR31662:SF106">
    <property type="entry name" value="MYB-LIKE DOMAIN-CONTAINING PROTEIN"/>
    <property type="match status" value="1"/>
</dbReference>
<sequence>MRRRSPPPAAAQPPRPPTRAAESGEEDGDPGKDEVAAPPKGDSALPRSGSGFGSGNAAAPDGPAKSPMKPKKRVTAPPSSDHGSRENLAAGSPSNEVPAPQGDDAAQEDDLPESPPKSKKNRKKKKKALRAGDSGKVAAPDDPAEPTRPQQDVGEVDGRLAESEQEVPPNAGKAKKKASAQARKKPSAKQHAAAQEEEDGDLMAEAEEEVAPRQGDEEDGKGPLPQRKSKRVAALSGSICPPDPKRAKIVDAQKPGFRRKWNGNDEIMILEALVDQIRSGGNVPQEPGHPLFHELVQRLEGRTFNHSDVREKVRSLKRRYNDVVLSGLAITKDHDLQLHELSCEIWGRSVAHAGDDKQRCLARDEQSSLARDEQKSFAGDEEKSLARDEQSSLARDEQKSFARDEKSLARDEEKSLASDEQRSFDDMCKQFPLLAKEIKVLMEGQPAIMELFPRLDGDQVVAIEKKLENLRWIDMKRKKKMAVKMAKIRKGLIYKLEGAAILADGNMIH</sequence>
<feature type="region of interest" description="Disordered" evidence="2">
    <location>
        <begin position="371"/>
        <end position="421"/>
    </location>
</feature>
<dbReference type="STRING" id="40148.A0A0D9Y9H0"/>
<dbReference type="eggNOG" id="ENOG502R4NR">
    <property type="taxonomic scope" value="Eukaryota"/>
</dbReference>
<protein>
    <recommendedName>
        <fullName evidence="3">Glabrous enhancer-binding protein-like DBD domain-containing protein</fullName>
    </recommendedName>
</protein>
<reference evidence="4" key="2">
    <citation type="submission" date="2015-04" db="UniProtKB">
        <authorList>
            <consortium name="EnsemblPlants"/>
        </authorList>
    </citation>
    <scope>IDENTIFICATION</scope>
</reference>
<reference evidence="4" key="3">
    <citation type="submission" date="2018-05" db="EMBL/GenBank/DDBJ databases">
        <title>OgluRS3 (Oryza glumaepatula Reference Sequence Version 3).</title>
        <authorList>
            <person name="Zhang J."/>
            <person name="Kudrna D."/>
            <person name="Lee S."/>
            <person name="Talag J."/>
            <person name="Welchert J."/>
            <person name="Wing R.A."/>
        </authorList>
    </citation>
    <scope>NUCLEOTIDE SEQUENCE [LARGE SCALE GENOMIC DNA]</scope>
</reference>
<evidence type="ECO:0000313" key="5">
    <source>
        <dbReference type="Proteomes" id="UP000026961"/>
    </source>
</evidence>
<feature type="compositionally biased region" description="Basic residues" evidence="2">
    <location>
        <begin position="173"/>
        <end position="188"/>
    </location>
</feature>
<feature type="domain" description="Glabrous enhancer-binding protein-like DBD" evidence="3">
    <location>
        <begin position="257"/>
        <end position="347"/>
    </location>
</feature>
<dbReference type="GO" id="GO:0006355">
    <property type="term" value="P:regulation of DNA-templated transcription"/>
    <property type="evidence" value="ECO:0007669"/>
    <property type="project" value="InterPro"/>
</dbReference>
<organism evidence="4">
    <name type="scientific">Oryza glumipatula</name>
    <dbReference type="NCBI Taxonomy" id="40148"/>
    <lineage>
        <taxon>Eukaryota</taxon>
        <taxon>Viridiplantae</taxon>
        <taxon>Streptophyta</taxon>
        <taxon>Embryophyta</taxon>
        <taxon>Tracheophyta</taxon>
        <taxon>Spermatophyta</taxon>
        <taxon>Magnoliopsida</taxon>
        <taxon>Liliopsida</taxon>
        <taxon>Poales</taxon>
        <taxon>Poaceae</taxon>
        <taxon>BOP clade</taxon>
        <taxon>Oryzoideae</taxon>
        <taxon>Oryzeae</taxon>
        <taxon>Oryzinae</taxon>
        <taxon>Oryza</taxon>
    </lineage>
</organism>
<dbReference type="GO" id="GO:0005634">
    <property type="term" value="C:nucleus"/>
    <property type="evidence" value="ECO:0007669"/>
    <property type="project" value="TreeGrafter"/>
</dbReference>
<evidence type="ECO:0000256" key="2">
    <source>
        <dbReference type="SAM" id="MobiDB-lite"/>
    </source>
</evidence>
<dbReference type="Pfam" id="PF04504">
    <property type="entry name" value="GeBP-like_DBD"/>
    <property type="match status" value="1"/>
</dbReference>
<keyword evidence="5" id="KW-1185">Reference proteome</keyword>
<accession>A0A0D9Y9H0</accession>
<evidence type="ECO:0000259" key="3">
    <source>
        <dbReference type="Pfam" id="PF04504"/>
    </source>
</evidence>
<dbReference type="InterPro" id="IPR007592">
    <property type="entry name" value="GEBP"/>
</dbReference>
<feature type="compositionally biased region" description="Pro residues" evidence="2">
    <location>
        <begin position="1"/>
        <end position="17"/>
    </location>
</feature>
<proteinExistence type="inferred from homology"/>
<dbReference type="AlphaFoldDB" id="A0A0D9Y9H0"/>
<dbReference type="HOGENOM" id="CLU_579227_0_0_1"/>
<dbReference type="Proteomes" id="UP000026961">
    <property type="component" value="Chromosome 1"/>
</dbReference>
<reference evidence="4" key="1">
    <citation type="submission" date="2013-08" db="EMBL/GenBank/DDBJ databases">
        <title>Oryza genome evolution.</title>
        <authorList>
            <person name="Wing R.A."/>
            <person name="Panaud O."/>
            <person name="Oliveira A.C."/>
        </authorList>
    </citation>
    <scope>NUCLEOTIDE SEQUENCE</scope>
</reference>
<comment type="similarity">
    <text evidence="1">Belongs to the GeBP family.</text>
</comment>
<evidence type="ECO:0000313" key="4">
    <source>
        <dbReference type="EnsemblPlants" id="OGLUM01G20420.1"/>
    </source>
</evidence>
<feature type="region of interest" description="Disordered" evidence="2">
    <location>
        <begin position="1"/>
        <end position="247"/>
    </location>
</feature>
<evidence type="ECO:0000256" key="1">
    <source>
        <dbReference type="ARBA" id="ARBA00010820"/>
    </source>
</evidence>
<dbReference type="InterPro" id="IPR053932">
    <property type="entry name" value="GeBP-like_DBD"/>
</dbReference>
<feature type="compositionally biased region" description="Acidic residues" evidence="2">
    <location>
        <begin position="195"/>
        <end position="209"/>
    </location>
</feature>
<dbReference type="PANTHER" id="PTHR31662">
    <property type="entry name" value="BNAANNG10740D PROTEIN-RELATED"/>
    <property type="match status" value="1"/>
</dbReference>
<dbReference type="Gramene" id="OGLUM01G20420.1">
    <property type="protein sequence ID" value="OGLUM01G20420.1"/>
    <property type="gene ID" value="OGLUM01G20420"/>
</dbReference>
<dbReference type="EnsemblPlants" id="OGLUM01G20420.1">
    <property type="protein sequence ID" value="OGLUM01G20420.1"/>
    <property type="gene ID" value="OGLUM01G20420"/>
</dbReference>